<evidence type="ECO:0000313" key="2">
    <source>
        <dbReference type="RefSeq" id="XP_052743192.1"/>
    </source>
</evidence>
<protein>
    <submittedName>
        <fullName evidence="2">Uncharacterized protein LOC128199068</fullName>
    </submittedName>
</protein>
<proteinExistence type="predicted"/>
<keyword evidence="1" id="KW-1185">Reference proteome</keyword>
<dbReference type="Proteomes" id="UP001652582">
    <property type="component" value="Chromosome 1"/>
</dbReference>
<evidence type="ECO:0000313" key="1">
    <source>
        <dbReference type="Proteomes" id="UP001652582"/>
    </source>
</evidence>
<reference evidence="2" key="2">
    <citation type="submission" date="2025-08" db="UniProtKB">
        <authorList>
            <consortium name="RefSeq"/>
        </authorList>
    </citation>
    <scope>IDENTIFICATION</scope>
</reference>
<gene>
    <name evidence="2" type="primary">LOC128199068</name>
</gene>
<organism evidence="1 2">
    <name type="scientific">Bicyclus anynana</name>
    <name type="common">Squinting bush brown butterfly</name>
    <dbReference type="NCBI Taxonomy" id="110368"/>
    <lineage>
        <taxon>Eukaryota</taxon>
        <taxon>Metazoa</taxon>
        <taxon>Ecdysozoa</taxon>
        <taxon>Arthropoda</taxon>
        <taxon>Hexapoda</taxon>
        <taxon>Insecta</taxon>
        <taxon>Pterygota</taxon>
        <taxon>Neoptera</taxon>
        <taxon>Endopterygota</taxon>
        <taxon>Lepidoptera</taxon>
        <taxon>Glossata</taxon>
        <taxon>Ditrysia</taxon>
        <taxon>Papilionoidea</taxon>
        <taxon>Nymphalidae</taxon>
        <taxon>Satyrinae</taxon>
        <taxon>Satyrini</taxon>
        <taxon>Mycalesina</taxon>
        <taxon>Bicyclus</taxon>
    </lineage>
</organism>
<name>A0ABM3LVW0_BICAN</name>
<reference evidence="1" key="1">
    <citation type="submission" date="2025-05" db="UniProtKB">
        <authorList>
            <consortium name="RefSeq"/>
        </authorList>
    </citation>
    <scope>NUCLEOTIDE SEQUENCE [LARGE SCALE GENOMIC DNA]</scope>
</reference>
<sequence>MEKLKFEFVVKTGEDPKTNVICITSIMDADKNRFLIPVKLQPVKLHTELIKTQTFQKVKATLQKRHEERQVWISLTPELRDTYADEDGNMQFNGYLLEESTSKIQQVSTNEMSTETLTKILESFAESNKESKQSSLKKLSEKFVIEKFTKKTSSVTQWMDIFEAECNRLGIKDSIEKIQVFRLFLEDSCQDWYNSMLIKYTINSEWDNWKIKFCKTYEDKGWSPIRYAFLFKYRQGTLLEYALKKERLLLEVNKSLDTRTLIDLIVIGLPNFIADEIDRNALKDTEDLFSSIRGLEHLRDKKIVGKKVVEWENKTKEKNLNSLHDKRPCRICEKEKRGTRYHSEFVCWFKNKVDDHSKKELIRSVNNSELEMSLNEIDPKN</sequence>
<dbReference type="RefSeq" id="XP_052743192.1">
    <property type="nucleotide sequence ID" value="XM_052887232.1"/>
</dbReference>
<accession>A0ABM3LVW0</accession>
<dbReference type="GeneID" id="128199068"/>